<dbReference type="KEGG" id="aak:AA2016_3402"/>
<evidence type="ECO:0000313" key="14">
    <source>
        <dbReference type="Proteomes" id="UP000577697"/>
    </source>
</evidence>
<dbReference type="GO" id="GO:0008800">
    <property type="term" value="F:beta-lactamase activity"/>
    <property type="evidence" value="ECO:0007669"/>
    <property type="project" value="UniProtKB-UniRule"/>
</dbReference>
<comment type="similarity">
    <text evidence="2 8">Belongs to the class-D beta-lactamase family.</text>
</comment>
<dbReference type="Proteomes" id="UP000577697">
    <property type="component" value="Unassembled WGS sequence"/>
</dbReference>
<dbReference type="GO" id="GO:0017001">
    <property type="term" value="P:antibiotic catabolic process"/>
    <property type="evidence" value="ECO:0007669"/>
    <property type="project" value="InterPro"/>
</dbReference>
<evidence type="ECO:0000313" key="13">
    <source>
        <dbReference type="Proteomes" id="UP000075755"/>
    </source>
</evidence>
<dbReference type="InterPro" id="IPR012338">
    <property type="entry name" value="Beta-lactam/transpept-like"/>
</dbReference>
<keyword evidence="14" id="KW-1185">Reference proteome</keyword>
<feature type="modified residue" description="N6-carboxylysine" evidence="7">
    <location>
        <position position="70"/>
    </location>
</feature>
<evidence type="ECO:0000256" key="2">
    <source>
        <dbReference type="ARBA" id="ARBA00007898"/>
    </source>
</evidence>
<dbReference type="EMBL" id="JACICB010000025">
    <property type="protein sequence ID" value="MBB3709085.1"/>
    <property type="molecule type" value="Genomic_DNA"/>
</dbReference>
<dbReference type="PANTHER" id="PTHR30627">
    <property type="entry name" value="PEPTIDOGLYCAN D,D-TRANSPEPTIDASE"/>
    <property type="match status" value="1"/>
</dbReference>
<evidence type="ECO:0000256" key="8">
    <source>
        <dbReference type="RuleBase" id="RU361140"/>
    </source>
</evidence>
<evidence type="ECO:0000256" key="1">
    <source>
        <dbReference type="ARBA" id="ARBA00001526"/>
    </source>
</evidence>
<organism evidence="11 13">
    <name type="scientific">Aminobacter aminovorans</name>
    <name type="common">Chelatobacter heintzii</name>
    <dbReference type="NCBI Taxonomy" id="83263"/>
    <lineage>
        <taxon>Bacteria</taxon>
        <taxon>Pseudomonadati</taxon>
        <taxon>Pseudomonadota</taxon>
        <taxon>Alphaproteobacteria</taxon>
        <taxon>Hyphomicrobiales</taxon>
        <taxon>Phyllobacteriaceae</taxon>
        <taxon>Aminobacter</taxon>
    </lineage>
</organism>
<dbReference type="InterPro" id="IPR001460">
    <property type="entry name" value="PCN-bd_Tpept"/>
</dbReference>
<name>A0AAC8YQG1_AMIAI</name>
<sequence length="281" mass="31052">MTVLASFRRSSIFAFFSLLAVPFAAAQAAANDPALKPVFECTLIVDAQNGATLRRDGTCDRRVSAASTFKVPLALMGYDAGILTDAHTPRWDYKPEFNAIKRDHRPIDPTIWEKDSVVWYSQQITRKLGNERFAGYVQSFNYGNGDITGNPGKKDGLTHSWLSSSLQISPDEQAAFIRRILDRKLSVSAKAYDMTGQILPAFDAGDWKVQGKTGTGWLTNKAGAQNRTRPFGWFVGWAEKDGRKVVFARLFVNEGKSPVLMGPKVRADFLTDLPGLIKSAN</sequence>
<dbReference type="GO" id="GO:0005886">
    <property type="term" value="C:plasma membrane"/>
    <property type="evidence" value="ECO:0007669"/>
    <property type="project" value="TreeGrafter"/>
</dbReference>
<dbReference type="Gene3D" id="3.40.710.10">
    <property type="entry name" value="DD-peptidase/beta-lactamase superfamily"/>
    <property type="match status" value="1"/>
</dbReference>
<evidence type="ECO:0000313" key="12">
    <source>
        <dbReference type="EMBL" id="MBB3709085.1"/>
    </source>
</evidence>
<dbReference type="Proteomes" id="UP000075755">
    <property type="component" value="Chromosome"/>
</dbReference>
<keyword evidence="6 8" id="KW-0046">Antibiotic resistance</keyword>
<keyword evidence="5 8" id="KW-0378">Hydrolase</keyword>
<evidence type="ECO:0000256" key="4">
    <source>
        <dbReference type="ARBA" id="ARBA00022729"/>
    </source>
</evidence>
<evidence type="ECO:0000259" key="10">
    <source>
        <dbReference type="Pfam" id="PF00905"/>
    </source>
</evidence>
<dbReference type="PROSITE" id="PS00337">
    <property type="entry name" value="BETA_LACTAMASE_D"/>
    <property type="match status" value="1"/>
</dbReference>
<dbReference type="GO" id="GO:0071555">
    <property type="term" value="P:cell wall organization"/>
    <property type="evidence" value="ECO:0007669"/>
    <property type="project" value="TreeGrafter"/>
</dbReference>
<gene>
    <name evidence="11" type="ORF">AA2016_3402</name>
    <name evidence="12" type="ORF">FHS67_005428</name>
</gene>
<reference evidence="11 13" key="1">
    <citation type="submission" date="2016-03" db="EMBL/GenBank/DDBJ databases">
        <title>Complete genome of Aminobacter aminovorans KCTC 2477.</title>
        <authorList>
            <person name="Kim K.M."/>
        </authorList>
    </citation>
    <scope>NUCLEOTIDE SEQUENCE [LARGE SCALE GENOMIC DNA]</scope>
    <source>
        <strain evidence="11 13">KCTC 2477</strain>
    </source>
</reference>
<dbReference type="Pfam" id="PF00905">
    <property type="entry name" value="Transpeptidase"/>
    <property type="match status" value="1"/>
</dbReference>
<dbReference type="EMBL" id="CP015005">
    <property type="protein sequence ID" value="AMS42324.1"/>
    <property type="molecule type" value="Genomic_DNA"/>
</dbReference>
<dbReference type="GO" id="GO:0046677">
    <property type="term" value="P:response to antibiotic"/>
    <property type="evidence" value="ECO:0007669"/>
    <property type="project" value="UniProtKB-UniRule"/>
</dbReference>
<keyword evidence="4 9" id="KW-0732">Signal</keyword>
<evidence type="ECO:0000313" key="11">
    <source>
        <dbReference type="EMBL" id="AMS42324.1"/>
    </source>
</evidence>
<evidence type="ECO:0000256" key="7">
    <source>
        <dbReference type="PIRSR" id="PIRSR602137-50"/>
    </source>
</evidence>
<protein>
    <recommendedName>
        <fullName evidence="3 8">Beta-lactamase</fullName>
        <ecNumber evidence="3 8">3.5.2.6</ecNumber>
    </recommendedName>
</protein>
<feature type="signal peptide" evidence="9">
    <location>
        <begin position="1"/>
        <end position="26"/>
    </location>
</feature>
<evidence type="ECO:0000256" key="9">
    <source>
        <dbReference type="SAM" id="SignalP"/>
    </source>
</evidence>
<dbReference type="AlphaFoldDB" id="A0AAC8YQG1"/>
<dbReference type="NCBIfam" id="NF000270">
    <property type="entry name" value="bla_class_D_alt"/>
    <property type="match status" value="1"/>
</dbReference>
<comment type="catalytic activity">
    <reaction evidence="1 8">
        <text>a beta-lactam + H2O = a substituted beta-amino acid</text>
        <dbReference type="Rhea" id="RHEA:20401"/>
        <dbReference type="ChEBI" id="CHEBI:15377"/>
        <dbReference type="ChEBI" id="CHEBI:35627"/>
        <dbReference type="ChEBI" id="CHEBI:140347"/>
        <dbReference type="EC" id="3.5.2.6"/>
    </reaction>
</comment>
<dbReference type="GO" id="GO:0008658">
    <property type="term" value="F:penicillin binding"/>
    <property type="evidence" value="ECO:0007669"/>
    <property type="project" value="InterPro"/>
</dbReference>
<reference evidence="12 14" key="2">
    <citation type="submission" date="2020-08" db="EMBL/GenBank/DDBJ databases">
        <title>Genomic Encyclopedia of Type Strains, Phase IV (KMG-IV): sequencing the most valuable type-strain genomes for metagenomic binning, comparative biology and taxonomic classification.</title>
        <authorList>
            <person name="Goeker M."/>
        </authorList>
    </citation>
    <scope>NUCLEOTIDE SEQUENCE [LARGE SCALE GENOMIC DNA]</scope>
    <source>
        <strain evidence="12 14">DSM 10368</strain>
    </source>
</reference>
<feature type="active site" description="Acyl-ester intermediate" evidence="7">
    <location>
        <position position="67"/>
    </location>
</feature>
<dbReference type="EC" id="3.5.2.6" evidence="3 8"/>
<accession>A0AAC8YQG1</accession>
<feature type="chain" id="PRO_5042099441" description="Beta-lactamase" evidence="9">
    <location>
        <begin position="27"/>
        <end position="281"/>
    </location>
</feature>
<dbReference type="RefSeq" id="WP_067961723.1">
    <property type="nucleotide sequence ID" value="NZ_CP015005.1"/>
</dbReference>
<dbReference type="SUPFAM" id="SSF56601">
    <property type="entry name" value="beta-lactamase/transpeptidase-like"/>
    <property type="match status" value="1"/>
</dbReference>
<proteinExistence type="inferred from homology"/>
<dbReference type="InterPro" id="IPR002137">
    <property type="entry name" value="Beta-lactam_class-D_AS"/>
</dbReference>
<feature type="domain" description="Penicillin-binding protein transpeptidase" evidence="10">
    <location>
        <begin position="53"/>
        <end position="255"/>
    </location>
</feature>
<dbReference type="PANTHER" id="PTHR30627:SF6">
    <property type="entry name" value="BETA-LACTAMASE YBXI-RELATED"/>
    <property type="match status" value="1"/>
</dbReference>
<evidence type="ECO:0000256" key="3">
    <source>
        <dbReference type="ARBA" id="ARBA00012865"/>
    </source>
</evidence>
<dbReference type="InterPro" id="IPR050515">
    <property type="entry name" value="Beta-lactam/transpept"/>
</dbReference>
<evidence type="ECO:0000256" key="6">
    <source>
        <dbReference type="ARBA" id="ARBA00023251"/>
    </source>
</evidence>
<evidence type="ECO:0000256" key="5">
    <source>
        <dbReference type="ARBA" id="ARBA00022801"/>
    </source>
</evidence>